<dbReference type="SFLD" id="SFLDF00562">
    <property type="entry name" value="HemN-like__clustered_with_heat"/>
    <property type="match status" value="1"/>
</dbReference>
<accession>A0AA87NVF6</accession>
<dbReference type="InterPro" id="IPR034505">
    <property type="entry name" value="Coproporphyrinogen-III_oxidase"/>
</dbReference>
<comment type="caution">
    <text evidence="3">The sequence shown here is derived from an EMBL/GenBank/DDBJ whole genome shotgun (WGS) entry which is preliminary data.</text>
</comment>
<evidence type="ECO:0000256" key="1">
    <source>
        <dbReference type="ARBA" id="ARBA00006100"/>
    </source>
</evidence>
<evidence type="ECO:0000313" key="4">
    <source>
        <dbReference type="Proteomes" id="UP000014634"/>
    </source>
</evidence>
<dbReference type="Pfam" id="PF04055">
    <property type="entry name" value="Radical_SAM"/>
    <property type="match status" value="1"/>
</dbReference>
<dbReference type="EMBL" id="ATFE01000003">
    <property type="protein sequence ID" value="EPF29539.1"/>
    <property type="molecule type" value="Genomic_DNA"/>
</dbReference>
<sequence length="429" mass="48738">MKPSGLYIHIPFCTQKCRYCDFYSCVGFNTCRSSDAIGAVTKTQKAEFRPYHPNPQFIERILQDVRFFKERSAIESWKTVYIGGGTPSLLHPDDIRTLAAGICERQKQPVQEFTIEANPEDIHPEWLAACSEGGINRLSIGVQTFDNNVLAVNGRRGSKEKTIAALETIKRRWQGELSCDLIAGLTGQTAASLADDVQRLIDYRIEHLSLYGLCSEEPLPDTREDFISELLRENTALLAENGYIRYEVSNFSYQDKHRSLHNQIYWNMEPYTGIGPAACGTLIYEDSGGRFIAAERFEGVKDINRWMTAADRTSVYSYEHIDRNTFLEEVLLMGFRLSEGINREIFARRFGADITAFIGETLRRWEKHGQCRIESHRVYLTEEGMLFLNRFLVDALSELDTKAQCPAGKWDTLSLLCPQPAGKPLDLDG</sequence>
<dbReference type="Pfam" id="PF06969">
    <property type="entry name" value="HemN_C"/>
    <property type="match status" value="1"/>
</dbReference>
<comment type="similarity">
    <text evidence="1">Belongs to the anaerobic coproporphyrinogen-III oxidase family. HemW subfamily.</text>
</comment>
<dbReference type="CDD" id="cd01335">
    <property type="entry name" value="Radical_SAM"/>
    <property type="match status" value="1"/>
</dbReference>
<name>A0AA87NVF6_TREMD</name>
<dbReference type="InterPro" id="IPR023404">
    <property type="entry name" value="rSAM_horseshoe"/>
</dbReference>
<dbReference type="PROSITE" id="PS51918">
    <property type="entry name" value="RADICAL_SAM"/>
    <property type="match status" value="1"/>
</dbReference>
<dbReference type="GO" id="GO:0005737">
    <property type="term" value="C:cytoplasm"/>
    <property type="evidence" value="ECO:0007669"/>
    <property type="project" value="InterPro"/>
</dbReference>
<dbReference type="GO" id="GO:0006779">
    <property type="term" value="P:porphyrin-containing compound biosynthetic process"/>
    <property type="evidence" value="ECO:0007669"/>
    <property type="project" value="InterPro"/>
</dbReference>
<dbReference type="PANTHER" id="PTHR13932">
    <property type="entry name" value="COPROPORPHYRINIGEN III OXIDASE"/>
    <property type="match status" value="1"/>
</dbReference>
<reference evidence="3 4" key="1">
    <citation type="submission" date="2013-04" db="EMBL/GenBank/DDBJ databases">
        <title>The Genome Sequence of Treponema medium ATCC 700293.</title>
        <authorList>
            <consortium name="The Broad Institute Genomics Platform"/>
            <person name="Earl A."/>
            <person name="Ward D."/>
            <person name="Feldgarden M."/>
            <person name="Gevers D."/>
            <person name="Leonetti C."/>
            <person name="Blanton J.M."/>
            <person name="Dewhirst F.E."/>
            <person name="Izard J."/>
            <person name="Walker B."/>
            <person name="Young S."/>
            <person name="Zeng Q."/>
            <person name="Gargeya S."/>
            <person name="Fitzgerald M."/>
            <person name="Haas B."/>
            <person name="Abouelleil A."/>
            <person name="Allen A.W."/>
            <person name="Alvarado L."/>
            <person name="Arachchi H.M."/>
            <person name="Berlin A.M."/>
            <person name="Chapman S.B."/>
            <person name="Gainer-Dewar J."/>
            <person name="Goldberg J."/>
            <person name="Griggs A."/>
            <person name="Gujja S."/>
            <person name="Hansen M."/>
            <person name="Howarth C."/>
            <person name="Imamovic A."/>
            <person name="Ireland A."/>
            <person name="Larimer J."/>
            <person name="McCowan C."/>
            <person name="Murphy C."/>
            <person name="Pearson M."/>
            <person name="Poon T.W."/>
            <person name="Priest M."/>
            <person name="Roberts A."/>
            <person name="Saif S."/>
            <person name="Shea T."/>
            <person name="Sisk P."/>
            <person name="Sykes S."/>
            <person name="Wortman J."/>
            <person name="Nusbaum C."/>
            <person name="Birren B."/>
        </authorList>
    </citation>
    <scope>NUCLEOTIDE SEQUENCE [LARGE SCALE GENOMIC DNA]</scope>
    <source>
        <strain evidence="3 4">ATCC 700293</strain>
    </source>
</reference>
<feature type="domain" description="Radical SAM core" evidence="2">
    <location>
        <begin position="1"/>
        <end position="247"/>
    </location>
</feature>
<dbReference type="PANTHER" id="PTHR13932:SF5">
    <property type="entry name" value="RADICAL S-ADENOSYL METHIONINE DOMAIN-CONTAINING PROTEIN 1, MITOCHONDRIAL"/>
    <property type="match status" value="1"/>
</dbReference>
<dbReference type="InterPro" id="IPR058240">
    <property type="entry name" value="rSAM_sf"/>
</dbReference>
<gene>
    <name evidence="3" type="ORF">HMPREF9195_00240</name>
</gene>
<dbReference type="InterPro" id="IPR007197">
    <property type="entry name" value="rSAM"/>
</dbReference>
<protein>
    <recommendedName>
        <fullName evidence="2">Radical SAM core domain-containing protein</fullName>
    </recommendedName>
</protein>
<dbReference type="InterPro" id="IPR004559">
    <property type="entry name" value="HemW-like"/>
</dbReference>
<evidence type="ECO:0000259" key="2">
    <source>
        <dbReference type="PROSITE" id="PS51918"/>
    </source>
</evidence>
<evidence type="ECO:0000313" key="3">
    <source>
        <dbReference type="EMBL" id="EPF29539.1"/>
    </source>
</evidence>
<dbReference type="SUPFAM" id="SSF102114">
    <property type="entry name" value="Radical SAM enzymes"/>
    <property type="match status" value="1"/>
</dbReference>
<dbReference type="GO" id="GO:0004109">
    <property type="term" value="F:coproporphyrinogen oxidase activity"/>
    <property type="evidence" value="ECO:0007669"/>
    <property type="project" value="InterPro"/>
</dbReference>
<organism evidence="3 4">
    <name type="scientific">Treponema medium ATCC 700293</name>
    <dbReference type="NCBI Taxonomy" id="1125700"/>
    <lineage>
        <taxon>Bacteria</taxon>
        <taxon>Pseudomonadati</taxon>
        <taxon>Spirochaetota</taxon>
        <taxon>Spirochaetia</taxon>
        <taxon>Spirochaetales</taxon>
        <taxon>Treponemataceae</taxon>
        <taxon>Treponema</taxon>
    </lineage>
</organism>
<dbReference type="GO" id="GO:0051539">
    <property type="term" value="F:4 iron, 4 sulfur cluster binding"/>
    <property type="evidence" value="ECO:0007669"/>
    <property type="project" value="InterPro"/>
</dbReference>
<dbReference type="SFLD" id="SFLDS00029">
    <property type="entry name" value="Radical_SAM"/>
    <property type="match status" value="1"/>
</dbReference>
<proteinExistence type="inferred from homology"/>
<dbReference type="SFLD" id="SFLDG01065">
    <property type="entry name" value="anaerobic_coproporphyrinogen-I"/>
    <property type="match status" value="1"/>
</dbReference>
<dbReference type="Proteomes" id="UP000014634">
    <property type="component" value="Unassembled WGS sequence"/>
</dbReference>
<dbReference type="Gene3D" id="3.80.30.20">
    <property type="entry name" value="tm_1862 like domain"/>
    <property type="match status" value="1"/>
</dbReference>
<dbReference type="SMART" id="SM00729">
    <property type="entry name" value="Elp3"/>
    <property type="match status" value="1"/>
</dbReference>
<dbReference type="AlphaFoldDB" id="A0AA87NVF6"/>
<dbReference type="InterPro" id="IPR010723">
    <property type="entry name" value="HemN_C"/>
</dbReference>
<dbReference type="InterPro" id="IPR006638">
    <property type="entry name" value="Elp3/MiaA/NifB-like_rSAM"/>
</dbReference>
<dbReference type="RefSeq" id="WP_016522238.1">
    <property type="nucleotide sequence ID" value="NZ_KE332517.1"/>
</dbReference>